<evidence type="ECO:0000313" key="2">
    <source>
        <dbReference type="RefSeq" id="XP_033151868.1"/>
    </source>
</evidence>
<dbReference type="RefSeq" id="XP_033151868.1">
    <property type="nucleotide sequence ID" value="XM_033295977.1"/>
</dbReference>
<evidence type="ECO:0000313" key="1">
    <source>
        <dbReference type="Proteomes" id="UP000515162"/>
    </source>
</evidence>
<name>A0A6P8J8Z0_DROMA</name>
<reference evidence="2" key="1">
    <citation type="submission" date="2025-08" db="UniProtKB">
        <authorList>
            <consortium name="RefSeq"/>
        </authorList>
    </citation>
    <scope>IDENTIFICATION</scope>
    <source>
        <strain evidence="2">Mau12</strain>
        <tissue evidence="2">Whole Body</tissue>
    </source>
</reference>
<keyword evidence="1" id="KW-1185">Reference proteome</keyword>
<gene>
    <name evidence="2" type="primary">LOC117135615</name>
</gene>
<proteinExistence type="predicted"/>
<protein>
    <submittedName>
        <fullName evidence="2">Uncharacterized protein LOC117135615</fullName>
    </submittedName>
</protein>
<dbReference type="GeneID" id="117135615"/>
<sequence>MEKEVQEKSSSNCKTCQSRVLNISGKVESSQSVSCLENKILLVPDLPVISPKSFPIIMGRILLRSNCPPEPVIKVNLTDFEQNLCFLCMEKPSLGKRVYHMFVTNEMYIEKDYLKVRKTYEKRKDIVVVDQLTLYTLCARSLYHRVQNKLTDVKWNKHRNVFEMKKIGLKDNLNLWNKLYALENEERAKLFNYTKFLSTTNS</sequence>
<dbReference type="AlphaFoldDB" id="A0A6P8J8Z0"/>
<dbReference type="Proteomes" id="UP000515162">
    <property type="component" value="Chromosome 2R"/>
</dbReference>
<organism evidence="1 2">
    <name type="scientific">Drosophila mauritiana</name>
    <name type="common">Fruit fly</name>
    <dbReference type="NCBI Taxonomy" id="7226"/>
    <lineage>
        <taxon>Eukaryota</taxon>
        <taxon>Metazoa</taxon>
        <taxon>Ecdysozoa</taxon>
        <taxon>Arthropoda</taxon>
        <taxon>Hexapoda</taxon>
        <taxon>Insecta</taxon>
        <taxon>Pterygota</taxon>
        <taxon>Neoptera</taxon>
        <taxon>Endopterygota</taxon>
        <taxon>Diptera</taxon>
        <taxon>Brachycera</taxon>
        <taxon>Muscomorpha</taxon>
        <taxon>Ephydroidea</taxon>
        <taxon>Drosophilidae</taxon>
        <taxon>Drosophila</taxon>
        <taxon>Sophophora</taxon>
    </lineage>
</organism>
<accession>A0A6P8J8Z0</accession>